<dbReference type="PANTHER" id="PTHR33546">
    <property type="entry name" value="LARGE, MULTIFUNCTIONAL SECRETED PROTEIN-RELATED"/>
    <property type="match status" value="1"/>
</dbReference>
<organism evidence="5">
    <name type="scientific">marine metagenome</name>
    <dbReference type="NCBI Taxonomy" id="408172"/>
    <lineage>
        <taxon>unclassified sequences</taxon>
        <taxon>metagenomes</taxon>
        <taxon>ecological metagenomes</taxon>
    </lineage>
</organism>
<dbReference type="InterPro" id="IPR011041">
    <property type="entry name" value="Quinoprot_gluc/sorb_DH_b-prop"/>
</dbReference>
<evidence type="ECO:0000256" key="3">
    <source>
        <dbReference type="ARBA" id="ARBA00023004"/>
    </source>
</evidence>
<protein>
    <recommendedName>
        <fullName evidence="4">Cytochrome c domain-containing protein</fullName>
    </recommendedName>
</protein>
<dbReference type="Gene3D" id="3.40.50.880">
    <property type="match status" value="1"/>
</dbReference>
<feature type="domain" description="Cytochrome c" evidence="4">
    <location>
        <begin position="998"/>
        <end position="1069"/>
    </location>
</feature>
<dbReference type="Pfam" id="PF00034">
    <property type="entry name" value="Cytochrom_C"/>
    <property type="match status" value="1"/>
</dbReference>
<dbReference type="Gene3D" id="2.120.10.30">
    <property type="entry name" value="TolB, C-terminal domain"/>
    <property type="match status" value="1"/>
</dbReference>
<dbReference type="InterPro" id="IPR011989">
    <property type="entry name" value="ARM-like"/>
</dbReference>
<evidence type="ECO:0000256" key="2">
    <source>
        <dbReference type="ARBA" id="ARBA00022723"/>
    </source>
</evidence>
<dbReference type="SUPFAM" id="SSF50952">
    <property type="entry name" value="Soluble quinoprotein glucose dehydrogenase"/>
    <property type="match status" value="1"/>
</dbReference>
<dbReference type="PROSITE" id="PS51007">
    <property type="entry name" value="CYTC"/>
    <property type="match status" value="1"/>
</dbReference>
<dbReference type="Gene3D" id="1.25.10.10">
    <property type="entry name" value="Leucine-rich Repeat Variant"/>
    <property type="match status" value="1"/>
</dbReference>
<dbReference type="Pfam" id="PF23500">
    <property type="entry name" value="DUF7133"/>
    <property type="match status" value="1"/>
</dbReference>
<evidence type="ECO:0000259" key="4">
    <source>
        <dbReference type="PROSITE" id="PS51007"/>
    </source>
</evidence>
<dbReference type="InterPro" id="IPR029010">
    <property type="entry name" value="ThuA-like"/>
</dbReference>
<feature type="non-terminal residue" evidence="5">
    <location>
        <position position="1069"/>
    </location>
</feature>
<dbReference type="InterPro" id="IPR029062">
    <property type="entry name" value="Class_I_gatase-like"/>
</dbReference>
<dbReference type="GO" id="GO:0046872">
    <property type="term" value="F:metal ion binding"/>
    <property type="evidence" value="ECO:0007669"/>
    <property type="project" value="UniProtKB-KW"/>
</dbReference>
<dbReference type="InterPro" id="IPR036909">
    <property type="entry name" value="Cyt_c-like_dom_sf"/>
</dbReference>
<gene>
    <name evidence="5" type="ORF">METZ01_LOCUS101133</name>
</gene>
<accession>A0A381W6U6</accession>
<reference evidence="5" key="1">
    <citation type="submission" date="2018-05" db="EMBL/GenBank/DDBJ databases">
        <authorList>
            <person name="Lanie J.A."/>
            <person name="Ng W.-L."/>
            <person name="Kazmierczak K.M."/>
            <person name="Andrzejewski T.M."/>
            <person name="Davidsen T.M."/>
            <person name="Wayne K.J."/>
            <person name="Tettelin H."/>
            <person name="Glass J.I."/>
            <person name="Rusch D."/>
            <person name="Podicherti R."/>
            <person name="Tsui H.-C.T."/>
            <person name="Winkler M.E."/>
        </authorList>
    </citation>
    <scope>NUCLEOTIDE SEQUENCE</scope>
</reference>
<evidence type="ECO:0000256" key="1">
    <source>
        <dbReference type="ARBA" id="ARBA00022617"/>
    </source>
</evidence>
<dbReference type="SUPFAM" id="SSF46626">
    <property type="entry name" value="Cytochrome c"/>
    <property type="match status" value="1"/>
</dbReference>
<evidence type="ECO:0000313" key="5">
    <source>
        <dbReference type="EMBL" id="SVA48279.1"/>
    </source>
</evidence>
<dbReference type="AlphaFoldDB" id="A0A381W6U6"/>
<dbReference type="InterPro" id="IPR011042">
    <property type="entry name" value="6-blade_b-propeller_TolB-like"/>
</dbReference>
<keyword evidence="3" id="KW-0408">Iron</keyword>
<keyword evidence="1" id="KW-0349">Heme</keyword>
<dbReference type="GO" id="GO:0020037">
    <property type="term" value="F:heme binding"/>
    <property type="evidence" value="ECO:0007669"/>
    <property type="project" value="InterPro"/>
</dbReference>
<dbReference type="InterPro" id="IPR009056">
    <property type="entry name" value="Cyt_c-like_dom"/>
</dbReference>
<dbReference type="GO" id="GO:0009055">
    <property type="term" value="F:electron transfer activity"/>
    <property type="evidence" value="ECO:0007669"/>
    <property type="project" value="InterPro"/>
</dbReference>
<dbReference type="PANTHER" id="PTHR33546:SF1">
    <property type="entry name" value="LARGE, MULTIFUNCTIONAL SECRETED PROTEIN"/>
    <property type="match status" value="1"/>
</dbReference>
<dbReference type="Gene3D" id="2.60.120.260">
    <property type="entry name" value="Galactose-binding domain-like"/>
    <property type="match status" value="1"/>
</dbReference>
<proteinExistence type="predicted"/>
<keyword evidence="2" id="KW-0479">Metal-binding</keyword>
<dbReference type="NCBIfam" id="TIGR02604">
    <property type="entry name" value="Piru_Ver_Nterm"/>
    <property type="match status" value="1"/>
</dbReference>
<name>A0A381W6U6_9ZZZZ</name>
<dbReference type="Gene3D" id="1.10.760.10">
    <property type="entry name" value="Cytochrome c-like domain"/>
    <property type="match status" value="1"/>
</dbReference>
<dbReference type="Pfam" id="PF06283">
    <property type="entry name" value="ThuA"/>
    <property type="match status" value="1"/>
</dbReference>
<dbReference type="InterPro" id="IPR013428">
    <property type="entry name" value="Membrane-bound_put_N"/>
</dbReference>
<dbReference type="SUPFAM" id="SSF52317">
    <property type="entry name" value="Class I glutamine amidotransferase-like"/>
    <property type="match status" value="1"/>
</dbReference>
<dbReference type="InterPro" id="IPR055557">
    <property type="entry name" value="DUF7133"/>
</dbReference>
<dbReference type="EMBL" id="UINC01010891">
    <property type="protein sequence ID" value="SVA48279.1"/>
    <property type="molecule type" value="Genomic_DNA"/>
</dbReference>
<sequence length="1069" mass="118608">MKTRILLPFLFLLSLVFAQASDGPIRVLFLGHNSKHHPSNEYYPLIAKALGRDAIYFDYTTSVEEALGDAKYLGKFDVLLLYANHGTIKPNQWKNLKSFVENGGGFVPVHCASWCFGNEPEFDQLVGGRFKSHQGAIFSARVTDTKHPAMKDVKAFEAWDETYFHTNHNPKNRKVLMVRDAMKGDPHTKPEPWTWVRTQGKGRIFYTASGHDARVWNHAGFHQLLKSGILWSAGEQAQTRYQKFLESRAPLKYVKRDNIPNYEKRPEPLPYQLPLSAAESMKYTQAPVGFRLELFAAEPQIVNPIYMQWDERGRLWVAESVDYPNEIKEGRKGNDSIKILEDTDGDGKCDKVKIFADGLNIPTSFTFARGGIIVAHAPEFIFFKDTNGDDKADVREVLFKGFGVGDTHAGPSNLRYGFDNWIYGTVGYSRFNGEVNGKKHNFGMGVFRFKPDGSDIEFLHQFNNNTWGVGFNEAGDVFGSTANNNPTFFGGIPATVYGANRAMSAKMIASTPRFYPITPNIRQVDAFNAYTAGCGHAFATSSGFPKSWRDRRAFICGPTGNLLGMYDMRQKDAGYEAINAFSFVASADEWFSPIVAEVGPDGNMWVADWYNFIIQHNPTPNKGRAGYDAKTGRGNAHINPNRDRQHGRIYRVVYEGHDSKAPKLGNSKQLVTALGHDNLFWRQTAQRLLVDGKRTDAVPALKTLTTKGGHGAIHALWTLSGMGALDTKTHTAALISPEPALRRNAIRALGADKVSAQMLYDSATLADKDLQVRLVAFTKLAALPESDANKKTASLLMKLPENAKDEWLRLALQATGAAEMNIVGYKRGPNLLPNASFEEVGGNKLPTNWSERTYSRRNPDLKHSVETRKEFVKSGKNSLRISADTRHDSSLFARVRLKAGRKYVMSAWVRTDNLQGTGNGALMGVHELQHAAKTKGVKKTSGWVKVETEFKNEQDREVTVNCLYGGWGQSSGTAWWDDVSLVEIEPIYKEKSKDAIKATAAAGKNIFDTHLVAGCIRCHKVDGKGGIVGPALDGIASRKDADYIKRSLVNPTAELAEGFDKLGASPMPP</sequence>